<keyword evidence="2" id="KW-0175">Coiled coil</keyword>
<gene>
    <name evidence="4" type="ORF">HJC23_009882</name>
</gene>
<dbReference type="InterPro" id="IPR003409">
    <property type="entry name" value="MORN"/>
</dbReference>
<reference evidence="4 5" key="1">
    <citation type="journal article" date="2020" name="G3 (Bethesda)">
        <title>Improved Reference Genome for Cyclotella cryptica CCMP332, a Model for Cell Wall Morphogenesis, Salinity Adaptation, and Lipid Production in Diatoms (Bacillariophyta).</title>
        <authorList>
            <person name="Roberts W.R."/>
            <person name="Downey K.M."/>
            <person name="Ruck E.C."/>
            <person name="Traller J.C."/>
            <person name="Alverson A.J."/>
        </authorList>
    </citation>
    <scope>NUCLEOTIDE SEQUENCE [LARGE SCALE GENOMIC DNA]</scope>
    <source>
        <strain evidence="4 5">CCMP332</strain>
    </source>
</reference>
<evidence type="ECO:0000256" key="1">
    <source>
        <dbReference type="ARBA" id="ARBA00022737"/>
    </source>
</evidence>
<dbReference type="EMBL" id="JABMIG020000054">
    <property type="protein sequence ID" value="KAL3797518.1"/>
    <property type="molecule type" value="Genomic_DNA"/>
</dbReference>
<sequence length="487" mass="54690">MSSTVPALWPSTNELPPPKQGRQNNENRATHQSSTSAQARIDAAIQSFERAEAEVDRLCDIIERAADALKHAREEKRRAQIELDEASKALSNGGVAAHKTRALAEEDELRTTPSSENIISQMDNVGRDIIPSGSMGKFGNQNDYDDEDEYSEVYSDEVSEEESESESERSIQSDHEEGDHSDDDRTEDDHGEDDHGEDDHQKDDNDKDDRGKDDHEGDNNREDNSGQDDAIANQQQQPNSNDFDVGNEALDQIRYRLQIAKVDPISAEGTKLLDDLLIRFQRTDEPIDVNLVNRFIDELLNLQTEKSDPPEITEKGDDDAEGSHYVSFPKLKDGDPPQSPSKYPRIRISRGGKVLGWYQGQLDDRGYAREGEGSMYYDAGHECHGTWKNDEMIGRGTYKWSDGHVYDGEWSNGKRHGLGRFIRPDGVILYGRYEKGHHRGEGVRWSADRKEAQLMVDGVPKKTVSLAIAEFLALKLGFEDVPPPPIS</sequence>
<dbReference type="Gene3D" id="2.20.110.10">
    <property type="entry name" value="Histone H3 K4-specific methyltransferase SET7/9 N-terminal domain"/>
    <property type="match status" value="2"/>
</dbReference>
<dbReference type="SUPFAM" id="SSF82185">
    <property type="entry name" value="Histone H3 K4-specific methyltransferase SET7/9 N-terminal domain"/>
    <property type="match status" value="1"/>
</dbReference>
<evidence type="ECO:0000256" key="2">
    <source>
        <dbReference type="SAM" id="Coils"/>
    </source>
</evidence>
<evidence type="ECO:0000313" key="4">
    <source>
        <dbReference type="EMBL" id="KAL3797518.1"/>
    </source>
</evidence>
<feature type="region of interest" description="Disordered" evidence="3">
    <location>
        <begin position="306"/>
        <end position="345"/>
    </location>
</feature>
<evidence type="ECO:0000313" key="5">
    <source>
        <dbReference type="Proteomes" id="UP001516023"/>
    </source>
</evidence>
<feature type="compositionally biased region" description="Basic and acidic residues" evidence="3">
    <location>
        <begin position="306"/>
        <end position="315"/>
    </location>
</feature>
<accession>A0ABD3QBL9</accession>
<feature type="compositionally biased region" description="Acidic residues" evidence="3">
    <location>
        <begin position="143"/>
        <end position="165"/>
    </location>
</feature>
<feature type="compositionally biased region" description="Basic and acidic residues" evidence="3">
    <location>
        <begin position="166"/>
        <end position="178"/>
    </location>
</feature>
<feature type="compositionally biased region" description="Polar residues" evidence="3">
    <location>
        <begin position="111"/>
        <end position="123"/>
    </location>
</feature>
<dbReference type="PANTHER" id="PTHR23084:SF263">
    <property type="entry name" value="MORN REPEAT-CONTAINING PROTEIN 1"/>
    <property type="match status" value="1"/>
</dbReference>
<feature type="region of interest" description="Disordered" evidence="3">
    <location>
        <begin position="1"/>
        <end position="39"/>
    </location>
</feature>
<evidence type="ECO:0008006" key="6">
    <source>
        <dbReference type="Google" id="ProtNLM"/>
    </source>
</evidence>
<dbReference type="Proteomes" id="UP001516023">
    <property type="component" value="Unassembled WGS sequence"/>
</dbReference>
<name>A0ABD3QBL9_9STRA</name>
<protein>
    <recommendedName>
        <fullName evidence="6">MORN repeat-containing protein</fullName>
    </recommendedName>
</protein>
<organism evidence="4 5">
    <name type="scientific">Cyclotella cryptica</name>
    <dbReference type="NCBI Taxonomy" id="29204"/>
    <lineage>
        <taxon>Eukaryota</taxon>
        <taxon>Sar</taxon>
        <taxon>Stramenopiles</taxon>
        <taxon>Ochrophyta</taxon>
        <taxon>Bacillariophyta</taxon>
        <taxon>Coscinodiscophyceae</taxon>
        <taxon>Thalassiosirophycidae</taxon>
        <taxon>Stephanodiscales</taxon>
        <taxon>Stephanodiscaceae</taxon>
        <taxon>Cyclotella</taxon>
    </lineage>
</organism>
<feature type="compositionally biased region" description="Polar residues" evidence="3">
    <location>
        <begin position="1"/>
        <end position="14"/>
    </location>
</feature>
<keyword evidence="5" id="KW-1185">Reference proteome</keyword>
<keyword evidence="1" id="KW-0677">Repeat</keyword>
<feature type="region of interest" description="Disordered" evidence="3">
    <location>
        <begin position="91"/>
        <end position="245"/>
    </location>
</feature>
<feature type="compositionally biased region" description="Polar residues" evidence="3">
    <location>
        <begin position="232"/>
        <end position="242"/>
    </location>
</feature>
<feature type="compositionally biased region" description="Basic and acidic residues" evidence="3">
    <location>
        <begin position="197"/>
        <end position="224"/>
    </location>
</feature>
<comment type="caution">
    <text evidence="4">The sequence shown here is derived from an EMBL/GenBank/DDBJ whole genome shotgun (WGS) entry which is preliminary data.</text>
</comment>
<dbReference type="SMART" id="SM00698">
    <property type="entry name" value="MORN"/>
    <property type="match status" value="2"/>
</dbReference>
<dbReference type="PANTHER" id="PTHR23084">
    <property type="entry name" value="PHOSPHATIDYLINOSITOL-4-PHOSPHATE 5-KINASE RELATED"/>
    <property type="match status" value="1"/>
</dbReference>
<dbReference type="AlphaFoldDB" id="A0ABD3QBL9"/>
<feature type="compositionally biased region" description="Acidic residues" evidence="3">
    <location>
        <begin position="179"/>
        <end position="196"/>
    </location>
</feature>
<evidence type="ECO:0000256" key="3">
    <source>
        <dbReference type="SAM" id="MobiDB-lite"/>
    </source>
</evidence>
<feature type="compositionally biased region" description="Polar residues" evidence="3">
    <location>
        <begin position="21"/>
        <end position="38"/>
    </location>
</feature>
<feature type="coiled-coil region" evidence="2">
    <location>
        <begin position="48"/>
        <end position="89"/>
    </location>
</feature>
<dbReference type="Pfam" id="PF02493">
    <property type="entry name" value="MORN"/>
    <property type="match status" value="2"/>
</dbReference>
<proteinExistence type="predicted"/>